<feature type="domain" description="G-patch" evidence="2">
    <location>
        <begin position="12"/>
        <end position="58"/>
    </location>
</feature>
<dbReference type="InterPro" id="IPR050656">
    <property type="entry name" value="PINX1"/>
</dbReference>
<evidence type="ECO:0000313" key="3">
    <source>
        <dbReference type="EMBL" id="KAF6074565.1"/>
    </source>
</evidence>
<dbReference type="GO" id="GO:0005730">
    <property type="term" value="C:nucleolus"/>
    <property type="evidence" value="ECO:0007669"/>
    <property type="project" value="TreeGrafter"/>
</dbReference>
<dbReference type="AlphaFoldDB" id="A0A833YEM2"/>
<dbReference type="Proteomes" id="UP000664940">
    <property type="component" value="Unassembled WGS sequence"/>
</dbReference>
<comment type="caution">
    <text evidence="3">The sequence shown here is derived from an EMBL/GenBank/DDBJ whole genome shotgun (WGS) entry which is preliminary data.</text>
</comment>
<gene>
    <name evidence="3" type="ORF">HJG60_005775</name>
</gene>
<evidence type="ECO:0000313" key="4">
    <source>
        <dbReference type="Proteomes" id="UP000664940"/>
    </source>
</evidence>
<dbReference type="EMBL" id="JABVXQ010000015">
    <property type="protein sequence ID" value="KAF6074565.1"/>
    <property type="molecule type" value="Genomic_DNA"/>
</dbReference>
<organism evidence="3 4">
    <name type="scientific">Phyllostomus discolor</name>
    <name type="common">pale spear-nosed bat</name>
    <dbReference type="NCBI Taxonomy" id="89673"/>
    <lineage>
        <taxon>Eukaryota</taxon>
        <taxon>Metazoa</taxon>
        <taxon>Chordata</taxon>
        <taxon>Craniata</taxon>
        <taxon>Vertebrata</taxon>
        <taxon>Euteleostomi</taxon>
        <taxon>Mammalia</taxon>
        <taxon>Eutheria</taxon>
        <taxon>Laurasiatheria</taxon>
        <taxon>Chiroptera</taxon>
        <taxon>Yangochiroptera</taxon>
        <taxon>Phyllostomidae</taxon>
        <taxon>Phyllostominae</taxon>
        <taxon>Phyllostomus</taxon>
    </lineage>
</organism>
<sequence length="130" mass="14834">MSVITPEVKSRGMKFAEEQLLKHGWTQGKGLGRKENGITQALRVKLKQDTHGVGHDPSKEFTNHWWNELFNKTAANLVVETRQDGVQIKHLSKETTRHNHPKPNLLYQKFVKVLEVGGERVHPFLLFCGA</sequence>
<dbReference type="GO" id="GO:0003676">
    <property type="term" value="F:nucleic acid binding"/>
    <property type="evidence" value="ECO:0007669"/>
    <property type="project" value="InterPro"/>
</dbReference>
<dbReference type="PANTHER" id="PTHR23149:SF9">
    <property type="entry name" value="G PATCH DOMAIN-CONTAINING PROTEIN 4"/>
    <property type="match status" value="1"/>
</dbReference>
<evidence type="ECO:0000256" key="1">
    <source>
        <dbReference type="ARBA" id="ARBA00040365"/>
    </source>
</evidence>
<dbReference type="PANTHER" id="PTHR23149">
    <property type="entry name" value="G PATCH DOMAIN CONTAINING PROTEIN"/>
    <property type="match status" value="1"/>
</dbReference>
<dbReference type="PROSITE" id="PS50174">
    <property type="entry name" value="G_PATCH"/>
    <property type="match status" value="1"/>
</dbReference>
<reference evidence="3 4" key="1">
    <citation type="journal article" date="2020" name="Nature">
        <title>Six reference-quality genomes reveal evolution of bat adaptations.</title>
        <authorList>
            <person name="Jebb D."/>
            <person name="Huang Z."/>
            <person name="Pippel M."/>
            <person name="Hughes G.M."/>
            <person name="Lavrichenko K."/>
            <person name="Devanna P."/>
            <person name="Winkler S."/>
            <person name="Jermiin L.S."/>
            <person name="Skirmuntt E.C."/>
            <person name="Katzourakis A."/>
            <person name="Burkitt-Gray L."/>
            <person name="Ray D.A."/>
            <person name="Sullivan K.A.M."/>
            <person name="Roscito J.G."/>
            <person name="Kirilenko B.M."/>
            <person name="Davalos L.M."/>
            <person name="Corthals A.P."/>
            <person name="Power M.L."/>
            <person name="Jones G."/>
            <person name="Ransome R.D."/>
            <person name="Dechmann D.K.N."/>
            <person name="Locatelli A.G."/>
            <person name="Puechmaille S.J."/>
            <person name="Fedrigo O."/>
            <person name="Jarvis E.D."/>
            <person name="Hiller M."/>
            <person name="Vernes S.C."/>
            <person name="Myers E.W."/>
            <person name="Teeling E.C."/>
        </authorList>
    </citation>
    <scope>NUCLEOTIDE SEQUENCE [LARGE SCALE GENOMIC DNA]</scope>
    <source>
        <strain evidence="3">Bat1K_MPI-CBG_1</strain>
    </source>
</reference>
<protein>
    <recommendedName>
        <fullName evidence="1">G patch domain-containing protein 4</fullName>
    </recommendedName>
</protein>
<dbReference type="SMART" id="SM00443">
    <property type="entry name" value="G_patch"/>
    <property type="match status" value="1"/>
</dbReference>
<dbReference type="InterPro" id="IPR000467">
    <property type="entry name" value="G_patch_dom"/>
</dbReference>
<proteinExistence type="predicted"/>
<accession>A0A833YEM2</accession>
<evidence type="ECO:0000259" key="2">
    <source>
        <dbReference type="PROSITE" id="PS50174"/>
    </source>
</evidence>
<name>A0A833YEM2_9CHIR</name>
<dbReference type="Pfam" id="PF01585">
    <property type="entry name" value="G-patch"/>
    <property type="match status" value="1"/>
</dbReference>